<accession>A0A1C7WPM7</accession>
<gene>
    <name evidence="1" type="ORF">AA347_01189</name>
</gene>
<dbReference type="EMBL" id="LLKQ01000001">
    <property type="protein sequence ID" value="OCL95710.1"/>
    <property type="molecule type" value="Genomic_DNA"/>
</dbReference>
<sequence>MTPENFLNYKNEHILNETAEIEFIDFEKNNIYKKDFIINIDYENSKKDINQNLDISSFNNSINETRDFQKSIKEPNNIQKSIKEQNIINRESSFKALLRKEEIKEINFKTVSNDFFKDKDLSEIKKEDLNIYKLKHLKEYEKSVVGYLAVKSTSNKLLEVQAGLTSLLNESNSIEKAIDEVSKSKVSIFEKVEHKDILKGLKKDFIKNVAKLSKDTENFLNNSILIYNTKDKDFFDKYVREGLDKNPIDFNEAFKKSKLDYESFKKVYFTNELNQDKLTLKTTLTNYKNTLEKSLKAVNKELGVMDRARNAVIIKDQLKKIDKAISKGIGLYMHL</sequence>
<comment type="caution">
    <text evidence="1">The sequence shown here is derived from an EMBL/GenBank/DDBJ whole genome shotgun (WGS) entry which is preliminary data.</text>
</comment>
<proteinExistence type="predicted"/>
<protein>
    <submittedName>
        <fullName evidence="1">Uncharacterized protein</fullName>
    </submittedName>
</protein>
<reference evidence="1 2" key="1">
    <citation type="submission" date="2015-10" db="EMBL/GenBank/DDBJ databases">
        <authorList>
            <person name="Rovetto F.F."/>
            <person name="Cocolin L.L."/>
            <person name="Illeghems K.K."/>
            <person name="Van Nieuwerbuegh F.F."/>
            <person name="Houf K.K."/>
        </authorList>
    </citation>
    <scope>NUCLEOTIDE SEQUENCE [LARGE SCALE GENOMIC DNA]</scope>
    <source>
        <strain evidence="1 2">LMG 24486</strain>
    </source>
</reference>
<keyword evidence="2" id="KW-1185">Reference proteome</keyword>
<evidence type="ECO:0000313" key="1">
    <source>
        <dbReference type="EMBL" id="OCL95710.1"/>
    </source>
</evidence>
<name>A0A1C7WPM7_9BACT</name>
<dbReference type="Proteomes" id="UP000092987">
    <property type="component" value="Unassembled WGS sequence"/>
</dbReference>
<evidence type="ECO:0000313" key="2">
    <source>
        <dbReference type="Proteomes" id="UP000092987"/>
    </source>
</evidence>
<organism evidence="1 2">
    <name type="scientific">Aliarcobacter thereius LMG 24486</name>
    <dbReference type="NCBI Taxonomy" id="1032240"/>
    <lineage>
        <taxon>Bacteria</taxon>
        <taxon>Pseudomonadati</taxon>
        <taxon>Campylobacterota</taxon>
        <taxon>Epsilonproteobacteria</taxon>
        <taxon>Campylobacterales</taxon>
        <taxon>Arcobacteraceae</taxon>
        <taxon>Aliarcobacter</taxon>
    </lineage>
</organism>
<dbReference type="RefSeq" id="WP_066184611.1">
    <property type="nucleotide sequence ID" value="NZ_CP035926.1"/>
</dbReference>